<evidence type="ECO:0000313" key="4">
    <source>
        <dbReference type="EMBL" id="RWR14500.1"/>
    </source>
</evidence>
<sequence>MAGVNTIHIASAIITRPDGRTLLVRKRGATAFMQAGGKIDAGETPAEALARELGEELNLTIAPDTARFVGRFEAPAVNEPGHVVIAEIFRLEVADMPLSPAAEIEEIRWIDPKAPGALPLAPLTRDHILPKV</sequence>
<dbReference type="PROSITE" id="PS51462">
    <property type="entry name" value="NUDIX"/>
    <property type="match status" value="1"/>
</dbReference>
<keyword evidence="2" id="KW-0378">Hydrolase</keyword>
<accession>A0A443J240</accession>
<dbReference type="CDD" id="cd04690">
    <property type="entry name" value="NUDIX_Hydrolase"/>
    <property type="match status" value="1"/>
</dbReference>
<comment type="caution">
    <text evidence="4">The sequence shown here is derived from an EMBL/GenBank/DDBJ whole genome shotgun (WGS) entry which is preliminary data.</text>
</comment>
<reference evidence="4 5" key="2">
    <citation type="submission" date="2019-01" db="EMBL/GenBank/DDBJ databases">
        <authorList>
            <person name="Li Y."/>
        </authorList>
    </citation>
    <scope>NUCLEOTIDE SEQUENCE [LARGE SCALE GENOMIC DNA]</scope>
    <source>
        <strain evidence="4 5">2D-5</strain>
    </source>
</reference>
<dbReference type="InterPro" id="IPR000086">
    <property type="entry name" value="NUDIX_hydrolase_dom"/>
</dbReference>
<evidence type="ECO:0000313" key="5">
    <source>
        <dbReference type="Proteomes" id="UP000285710"/>
    </source>
</evidence>
<evidence type="ECO:0000256" key="1">
    <source>
        <dbReference type="ARBA" id="ARBA00001946"/>
    </source>
</evidence>
<reference evidence="4 5" key="1">
    <citation type="submission" date="2019-01" db="EMBL/GenBank/DDBJ databases">
        <title>Sinorhodobacter populi sp. nov. isolated from the symptomatic bark tissue of Populus euramericana canker.</title>
        <authorList>
            <person name="Xu G."/>
        </authorList>
    </citation>
    <scope>NUCLEOTIDE SEQUENCE [LARGE SCALE GENOMIC DNA]</scope>
    <source>
        <strain evidence="4 5">2D-5</strain>
    </source>
</reference>
<dbReference type="InterPro" id="IPR015797">
    <property type="entry name" value="NUDIX_hydrolase-like_dom_sf"/>
</dbReference>
<dbReference type="PROSITE" id="PS00893">
    <property type="entry name" value="NUDIX_BOX"/>
    <property type="match status" value="1"/>
</dbReference>
<evidence type="ECO:0000259" key="3">
    <source>
        <dbReference type="PROSITE" id="PS51462"/>
    </source>
</evidence>
<gene>
    <name evidence="4" type="ORF">D2T33_03805</name>
</gene>
<dbReference type="EMBL" id="SAUW01000003">
    <property type="protein sequence ID" value="RWR14500.1"/>
    <property type="molecule type" value="Genomic_DNA"/>
</dbReference>
<feature type="domain" description="Nudix hydrolase" evidence="3">
    <location>
        <begin position="5"/>
        <end position="132"/>
    </location>
</feature>
<dbReference type="InterPro" id="IPR020084">
    <property type="entry name" value="NUDIX_hydrolase_CS"/>
</dbReference>
<dbReference type="AlphaFoldDB" id="A0A443J240"/>
<keyword evidence="5" id="KW-1185">Reference proteome</keyword>
<evidence type="ECO:0000256" key="2">
    <source>
        <dbReference type="ARBA" id="ARBA00022801"/>
    </source>
</evidence>
<dbReference type="SUPFAM" id="SSF55811">
    <property type="entry name" value="Nudix"/>
    <property type="match status" value="1"/>
</dbReference>
<dbReference type="PANTHER" id="PTHR43046:SF2">
    <property type="entry name" value="8-OXO-DGTP DIPHOSPHATASE-RELATED"/>
    <property type="match status" value="1"/>
</dbReference>
<dbReference type="Gene3D" id="3.90.79.10">
    <property type="entry name" value="Nucleoside Triphosphate Pyrophosphohydrolase"/>
    <property type="match status" value="1"/>
</dbReference>
<dbReference type="GO" id="GO:0016787">
    <property type="term" value="F:hydrolase activity"/>
    <property type="evidence" value="ECO:0007669"/>
    <property type="project" value="UniProtKB-KW"/>
</dbReference>
<dbReference type="PANTHER" id="PTHR43046">
    <property type="entry name" value="GDP-MANNOSE MANNOSYL HYDROLASE"/>
    <property type="match status" value="1"/>
</dbReference>
<dbReference type="Pfam" id="PF00293">
    <property type="entry name" value="NUDIX"/>
    <property type="match status" value="1"/>
</dbReference>
<proteinExistence type="predicted"/>
<comment type="cofactor">
    <cofactor evidence="1">
        <name>Mg(2+)</name>
        <dbReference type="ChEBI" id="CHEBI:18420"/>
    </cofactor>
</comment>
<name>A0A443J240_9RHOB</name>
<protein>
    <submittedName>
        <fullName evidence="4">NUDIX domain-containing protein</fullName>
    </submittedName>
</protein>
<dbReference type="Proteomes" id="UP000285710">
    <property type="component" value="Unassembled WGS sequence"/>
</dbReference>
<organism evidence="4 5">
    <name type="scientific">Paenirhodobacter populi</name>
    <dbReference type="NCBI Taxonomy" id="2306993"/>
    <lineage>
        <taxon>Bacteria</taxon>
        <taxon>Pseudomonadati</taxon>
        <taxon>Pseudomonadota</taxon>
        <taxon>Alphaproteobacteria</taxon>
        <taxon>Rhodobacterales</taxon>
        <taxon>Rhodobacter group</taxon>
        <taxon>Paenirhodobacter</taxon>
    </lineage>
</organism>